<accession>A0ABY8FTU8</accession>
<evidence type="ECO:0000313" key="1">
    <source>
        <dbReference type="EMBL" id="WFL76536.1"/>
    </source>
</evidence>
<dbReference type="Proteomes" id="UP001215827">
    <property type="component" value="Chromosome"/>
</dbReference>
<evidence type="ECO:0000313" key="2">
    <source>
        <dbReference type="Proteomes" id="UP001215827"/>
    </source>
</evidence>
<keyword evidence="2" id="KW-1185">Reference proteome</keyword>
<organism evidence="1 2">
    <name type="scientific">Altererythrobacter arenosus</name>
    <dbReference type="NCBI Taxonomy" id="3032592"/>
    <lineage>
        <taxon>Bacteria</taxon>
        <taxon>Pseudomonadati</taxon>
        <taxon>Pseudomonadota</taxon>
        <taxon>Alphaproteobacteria</taxon>
        <taxon>Sphingomonadales</taxon>
        <taxon>Erythrobacteraceae</taxon>
        <taxon>Altererythrobacter</taxon>
    </lineage>
</organism>
<gene>
    <name evidence="1" type="ORF">P7228_11075</name>
</gene>
<dbReference type="EMBL" id="CP121106">
    <property type="protein sequence ID" value="WFL76536.1"/>
    <property type="molecule type" value="Genomic_DNA"/>
</dbReference>
<sequence length="124" mass="13679">MRADIFTSPEFETKARRFRPRRTPADRLREALLALAEAKACILSHEEKAWASITFSGTRHTLTLDFDGAAAVAAGERFIAALPDHEFAISGQLVADASVSEVDHLLHPQPRMLVTVVLLLLEES</sequence>
<name>A0ABY8FTU8_9SPHN</name>
<reference evidence="1 2" key="1">
    <citation type="submission" date="2023-03" db="EMBL/GenBank/DDBJ databases">
        <title>Altererythrobacter sp. CAU 1644 isolated from sand.</title>
        <authorList>
            <person name="Kim W."/>
        </authorList>
    </citation>
    <scope>NUCLEOTIDE SEQUENCE [LARGE SCALE GENOMIC DNA]</scope>
    <source>
        <strain evidence="1 2">CAU 1644</strain>
    </source>
</reference>
<dbReference type="RefSeq" id="WP_278015302.1">
    <property type="nucleotide sequence ID" value="NZ_CP121106.1"/>
</dbReference>
<proteinExistence type="predicted"/>
<protein>
    <submittedName>
        <fullName evidence="1">Uncharacterized protein</fullName>
    </submittedName>
</protein>